<feature type="domain" description="PAC" evidence="23">
    <location>
        <begin position="96"/>
        <end position="148"/>
    </location>
</feature>
<keyword evidence="11" id="KW-0067">ATP-binding</keyword>
<dbReference type="SUPFAM" id="SSF55785">
    <property type="entry name" value="PYP-like sensor domain (PAS domain)"/>
    <property type="match status" value="1"/>
</dbReference>
<keyword evidence="20" id="KW-0175">Coiled coil</keyword>
<evidence type="ECO:0000256" key="8">
    <source>
        <dbReference type="ARBA" id="ARBA00022692"/>
    </source>
</evidence>
<dbReference type="InterPro" id="IPR029016">
    <property type="entry name" value="GAF-like_dom_sf"/>
</dbReference>
<dbReference type="PROSITE" id="PS50109">
    <property type="entry name" value="HIS_KIN"/>
    <property type="match status" value="1"/>
</dbReference>
<dbReference type="CDD" id="cd00082">
    <property type="entry name" value="HisKA"/>
    <property type="match status" value="1"/>
</dbReference>
<evidence type="ECO:0000256" key="16">
    <source>
        <dbReference type="ARBA" id="ARBA00068150"/>
    </source>
</evidence>
<dbReference type="InterPro" id="IPR003018">
    <property type="entry name" value="GAF"/>
</dbReference>
<keyword evidence="6 19" id="KW-0597">Phosphoprotein</keyword>
<dbReference type="SMART" id="SM00387">
    <property type="entry name" value="HATPase_c"/>
    <property type="match status" value="1"/>
</dbReference>
<dbReference type="InterPro" id="IPR036890">
    <property type="entry name" value="HATPase_C_sf"/>
</dbReference>
<organism evidence="25 26">
    <name type="scientific">Adonisia turfae CCMR0082</name>
    <dbReference type="NCBI Taxonomy" id="2304604"/>
    <lineage>
        <taxon>Bacteria</taxon>
        <taxon>Bacillati</taxon>
        <taxon>Cyanobacteriota</taxon>
        <taxon>Adonisia</taxon>
        <taxon>Adonisia turfae</taxon>
    </lineage>
</organism>
<feature type="domain" description="Response regulatory" evidence="22">
    <location>
        <begin position="767"/>
        <end position="884"/>
    </location>
</feature>
<dbReference type="PRINTS" id="PR00344">
    <property type="entry name" value="BCTRLSENSOR"/>
</dbReference>
<evidence type="ECO:0000256" key="19">
    <source>
        <dbReference type="PROSITE-ProRule" id="PRU00169"/>
    </source>
</evidence>
<dbReference type="Gene3D" id="1.20.120.160">
    <property type="entry name" value="HPT domain"/>
    <property type="match status" value="1"/>
</dbReference>
<evidence type="ECO:0000259" key="21">
    <source>
        <dbReference type="PROSITE" id="PS50109"/>
    </source>
</evidence>
<dbReference type="Proteomes" id="UP000473574">
    <property type="component" value="Unassembled WGS sequence"/>
</dbReference>
<evidence type="ECO:0000259" key="24">
    <source>
        <dbReference type="PROSITE" id="PS50894"/>
    </source>
</evidence>
<dbReference type="GO" id="GO:0006355">
    <property type="term" value="P:regulation of DNA-templated transcription"/>
    <property type="evidence" value="ECO:0007669"/>
    <property type="project" value="InterPro"/>
</dbReference>
<dbReference type="PANTHER" id="PTHR45339:SF1">
    <property type="entry name" value="HYBRID SIGNAL TRANSDUCTION HISTIDINE KINASE J"/>
    <property type="match status" value="1"/>
</dbReference>
<evidence type="ECO:0000259" key="22">
    <source>
        <dbReference type="PROSITE" id="PS50110"/>
    </source>
</evidence>
<evidence type="ECO:0000313" key="26">
    <source>
        <dbReference type="Proteomes" id="UP000473574"/>
    </source>
</evidence>
<dbReference type="Gene3D" id="3.30.450.20">
    <property type="entry name" value="PAS domain"/>
    <property type="match status" value="1"/>
</dbReference>
<evidence type="ECO:0000256" key="18">
    <source>
        <dbReference type="PROSITE-ProRule" id="PRU00110"/>
    </source>
</evidence>
<evidence type="ECO:0000256" key="11">
    <source>
        <dbReference type="ARBA" id="ARBA00022840"/>
    </source>
</evidence>
<name>A0A6M0S8A2_9CYAN</name>
<dbReference type="Gene3D" id="3.30.450.40">
    <property type="match status" value="1"/>
</dbReference>
<dbReference type="GO" id="GO:0005524">
    <property type="term" value="F:ATP binding"/>
    <property type="evidence" value="ECO:0007669"/>
    <property type="project" value="UniProtKB-KW"/>
</dbReference>
<comment type="subcellular location">
    <subcellularLocation>
        <location evidence="2">Cell membrane</location>
        <topology evidence="2">Multi-pass membrane protein</topology>
    </subcellularLocation>
</comment>
<feature type="domain" description="Response regulatory" evidence="22">
    <location>
        <begin position="622"/>
        <end position="739"/>
    </location>
</feature>
<dbReference type="FunFam" id="1.10.287.130:FF:000002">
    <property type="entry name" value="Two-component osmosensing histidine kinase"/>
    <property type="match status" value="1"/>
</dbReference>
<dbReference type="InterPro" id="IPR000014">
    <property type="entry name" value="PAS"/>
</dbReference>
<dbReference type="InterPro" id="IPR004358">
    <property type="entry name" value="Sig_transdc_His_kin-like_C"/>
</dbReference>
<evidence type="ECO:0000256" key="15">
    <source>
        <dbReference type="ARBA" id="ARBA00064003"/>
    </source>
</evidence>
<dbReference type="Gene3D" id="1.10.287.130">
    <property type="match status" value="1"/>
</dbReference>
<evidence type="ECO:0000256" key="14">
    <source>
        <dbReference type="ARBA" id="ARBA00023136"/>
    </source>
</evidence>
<dbReference type="PANTHER" id="PTHR45339">
    <property type="entry name" value="HYBRID SIGNAL TRANSDUCTION HISTIDINE KINASE J"/>
    <property type="match status" value="1"/>
</dbReference>
<evidence type="ECO:0000256" key="3">
    <source>
        <dbReference type="ARBA" id="ARBA00006402"/>
    </source>
</evidence>
<dbReference type="GO" id="GO:0000155">
    <property type="term" value="F:phosphorelay sensor kinase activity"/>
    <property type="evidence" value="ECO:0007669"/>
    <property type="project" value="InterPro"/>
</dbReference>
<evidence type="ECO:0000256" key="13">
    <source>
        <dbReference type="ARBA" id="ARBA00023012"/>
    </source>
</evidence>
<keyword evidence="14" id="KW-0472">Membrane</keyword>
<dbReference type="Gene3D" id="3.30.565.10">
    <property type="entry name" value="Histidine kinase-like ATPase, C-terminal domain"/>
    <property type="match status" value="1"/>
</dbReference>
<dbReference type="PROSITE" id="PS50110">
    <property type="entry name" value="RESPONSE_REGULATORY"/>
    <property type="match status" value="2"/>
</dbReference>
<feature type="coiled-coil region" evidence="20">
    <location>
        <begin position="132"/>
        <end position="166"/>
    </location>
</feature>
<dbReference type="InterPro" id="IPR036641">
    <property type="entry name" value="HPT_dom_sf"/>
</dbReference>
<keyword evidence="9" id="KW-0547">Nucleotide-binding</keyword>
<protein>
    <recommendedName>
        <fullName evidence="17">Circadian input-output histidine kinase CikA</fullName>
        <ecNumber evidence="4">2.7.13.3</ecNumber>
    </recommendedName>
    <alternativeName>
        <fullName evidence="16">Sensory/regulatory protein RpfC</fullName>
    </alternativeName>
</protein>
<dbReference type="PROSITE" id="PS50113">
    <property type="entry name" value="PAC"/>
    <property type="match status" value="1"/>
</dbReference>
<feature type="modified residue" description="4-aspartylphosphate" evidence="19">
    <location>
        <position position="672"/>
    </location>
</feature>
<dbReference type="FunFam" id="3.30.565.10:FF:000010">
    <property type="entry name" value="Sensor histidine kinase RcsC"/>
    <property type="match status" value="1"/>
</dbReference>
<dbReference type="CDD" id="cd16922">
    <property type="entry name" value="HATPase_EvgS-ArcB-TorS-like"/>
    <property type="match status" value="1"/>
</dbReference>
<evidence type="ECO:0000256" key="17">
    <source>
        <dbReference type="ARBA" id="ARBA00074306"/>
    </source>
</evidence>
<dbReference type="CDD" id="cd00088">
    <property type="entry name" value="HPT"/>
    <property type="match status" value="1"/>
</dbReference>
<dbReference type="Pfam" id="PF02518">
    <property type="entry name" value="HATPase_c"/>
    <property type="match status" value="1"/>
</dbReference>
<dbReference type="GO" id="GO:0005886">
    <property type="term" value="C:plasma membrane"/>
    <property type="evidence" value="ECO:0007669"/>
    <property type="project" value="UniProtKB-SubCell"/>
</dbReference>
<dbReference type="SUPFAM" id="SSF47384">
    <property type="entry name" value="Homodimeric domain of signal transducing histidine kinase"/>
    <property type="match status" value="1"/>
</dbReference>
<dbReference type="EMBL" id="QZCE01000002">
    <property type="protein sequence ID" value="NEZ64708.1"/>
    <property type="molecule type" value="Genomic_DNA"/>
</dbReference>
<dbReference type="SUPFAM" id="SSF55874">
    <property type="entry name" value="ATPase domain of HSP90 chaperone/DNA topoisomerase II/histidine kinase"/>
    <property type="match status" value="1"/>
</dbReference>
<evidence type="ECO:0000256" key="12">
    <source>
        <dbReference type="ARBA" id="ARBA00022989"/>
    </source>
</evidence>
<evidence type="ECO:0000256" key="4">
    <source>
        <dbReference type="ARBA" id="ARBA00012438"/>
    </source>
</evidence>
<keyword evidence="8" id="KW-0812">Transmembrane</keyword>
<dbReference type="SMART" id="SM00448">
    <property type="entry name" value="REC"/>
    <property type="match status" value="2"/>
</dbReference>
<keyword evidence="10" id="KW-0418">Kinase</keyword>
<dbReference type="AlphaFoldDB" id="A0A6M0S8A2"/>
<evidence type="ECO:0000256" key="20">
    <source>
        <dbReference type="SAM" id="Coils"/>
    </source>
</evidence>
<dbReference type="RefSeq" id="WP_163665195.1">
    <property type="nucleotide sequence ID" value="NZ_QZCE01000002.1"/>
</dbReference>
<feature type="modified residue" description="4-aspartylphosphate" evidence="19">
    <location>
        <position position="816"/>
    </location>
</feature>
<dbReference type="InterPro" id="IPR008207">
    <property type="entry name" value="Sig_transdc_His_kin_Hpt_dom"/>
</dbReference>
<keyword evidence="13" id="KW-0902">Two-component regulatory system</keyword>
<dbReference type="InterPro" id="IPR011006">
    <property type="entry name" value="CheY-like_superfamily"/>
</dbReference>
<comment type="similarity">
    <text evidence="3">In the N-terminal section; belongs to the phytochrome family.</text>
</comment>
<evidence type="ECO:0000256" key="10">
    <source>
        <dbReference type="ARBA" id="ARBA00022777"/>
    </source>
</evidence>
<dbReference type="Pfam" id="PF01590">
    <property type="entry name" value="GAF"/>
    <property type="match status" value="1"/>
</dbReference>
<comment type="subunit">
    <text evidence="15">At low DSF concentrations, interacts with RpfF.</text>
</comment>
<comment type="catalytic activity">
    <reaction evidence="1">
        <text>ATP + protein L-histidine = ADP + protein N-phospho-L-histidine.</text>
        <dbReference type="EC" id="2.7.13.3"/>
    </reaction>
</comment>
<dbReference type="SMART" id="SM00065">
    <property type="entry name" value="GAF"/>
    <property type="match status" value="1"/>
</dbReference>
<keyword evidence="7" id="KW-0808">Transferase</keyword>
<dbReference type="EC" id="2.7.13.3" evidence="4"/>
<evidence type="ECO:0000256" key="6">
    <source>
        <dbReference type="ARBA" id="ARBA00022553"/>
    </source>
</evidence>
<dbReference type="Pfam" id="PF00512">
    <property type="entry name" value="HisKA"/>
    <property type="match status" value="1"/>
</dbReference>
<gene>
    <name evidence="25" type="ORF">D0962_18265</name>
</gene>
<keyword evidence="12" id="KW-1133">Transmembrane helix</keyword>
<evidence type="ECO:0000256" key="1">
    <source>
        <dbReference type="ARBA" id="ARBA00000085"/>
    </source>
</evidence>
<dbReference type="Pfam" id="PF00072">
    <property type="entry name" value="Response_reg"/>
    <property type="match status" value="2"/>
</dbReference>
<dbReference type="InterPro" id="IPR036097">
    <property type="entry name" value="HisK_dim/P_sf"/>
</dbReference>
<sequence>MSVEADPKALASQLHTLRKTLGKMEVALDAVTDAIVWTDERGRIQWCNALFEKLVQKKQLMLLSKNLIDVLPLSQGNQVLTVFEHPGSLALSQQCQGTNFYDFDHNSTLRILEISWASIQFEDSHSMSAVLAIRDVTEKKQAETELEKYREQLESLVEQRTVELSNVNEHLQAELLERQRVEQLLVKSEAAIRALYEVTASPKVDFSQTIEELLNFGCEQFNLPIGVLSRIQDEQYEVYLARLPNRKSVQGVLLNLENTYCQDVIASNKTLCILAAGNTSWANSACYQSLKLETYFGTPVLVDGQVYGTLNFSSQVKRDGAFSALDKELLLLMAQWVGREIERQQAAIILAKARDDALAATKTKSEFLATMSHEIRTPMNAVIGMTSLLLDTALTDEQRNFVTTVRNSGNALLTLINDILDFSKIESGHLELEAHPFDLRACIEEAFDLIAAKASEKQLELAFNIDSAISNTFVGDVTRLRQVLVNLLGNAVKFTHQGEISISVTNWKSSSPAEPGSQSLAETHQSLCFAVKDTGIGIPTQRIARLFKAFSQVDSSTTRKYGGTGLGLAICKQLTEMMGGKIWVESQADQGSTFFFTITLQTTVEKSSRTRISPSSQLVGKRLLIVDDNATNRQILEKQTQSWGMLTRTTCSGAEALKCFERGEVFDLAILDMQMPEMDGMTLAQEIHDLPDQKSLPLMMLTSVGKYQISQVDIEKHFVAFLNKPIKQSQLLENLVRLCVGKFVKFEQPKKLVTTIDHHLAEKHPLQILLAEDNGVNQQLATQLLKKMGYRADVVGNGLEAINALERQSYDVILMDLQMPDMDGLTATQKICEQWSAVNRPWIIAVTANAMQGDREACLKAGMDDYISKPIQIEELVAALQRVPSRKAQESWKEQPASIQIAAKDQKQQDIQILSHVIEAPFVNEDIQTVKPPVDRYQLCNLISMMGGEINVFKQLVDTYISESPELIQQMDQAAIQKDAAALEHSAHTLKSSSHALGAIELSNLCARLEKMGREKKIDDATNLLEDLHDEYHKIETILTKDVDELILCCDIN</sequence>
<evidence type="ECO:0000256" key="9">
    <source>
        <dbReference type="ARBA" id="ARBA00022741"/>
    </source>
</evidence>
<reference evidence="25 26" key="1">
    <citation type="journal article" date="2020" name="Microb. Ecol.">
        <title>Ecogenomics of the Marine Benthic Filamentous Cyanobacterium Adonisia.</title>
        <authorList>
            <person name="Walter J.M."/>
            <person name="Coutinho F.H."/>
            <person name="Leomil L."/>
            <person name="Hargreaves P.I."/>
            <person name="Campeao M.E."/>
            <person name="Vieira V.V."/>
            <person name="Silva B.S."/>
            <person name="Fistarol G.O."/>
            <person name="Salomon P.S."/>
            <person name="Sawabe T."/>
            <person name="Mino S."/>
            <person name="Hosokawa M."/>
            <person name="Miyashita H."/>
            <person name="Maruyama F."/>
            <person name="van Verk M.C."/>
            <person name="Dutilh B.E."/>
            <person name="Thompson C.C."/>
            <person name="Thompson F.L."/>
        </authorList>
    </citation>
    <scope>NUCLEOTIDE SEQUENCE [LARGE SCALE GENOMIC DNA]</scope>
    <source>
        <strain evidence="25 26">CCMR0082</strain>
    </source>
</reference>
<dbReference type="NCBIfam" id="TIGR00229">
    <property type="entry name" value="sensory_box"/>
    <property type="match status" value="1"/>
</dbReference>
<dbReference type="PROSITE" id="PS50894">
    <property type="entry name" value="HPT"/>
    <property type="match status" value="1"/>
</dbReference>
<feature type="domain" description="HPt" evidence="24">
    <location>
        <begin position="949"/>
        <end position="1042"/>
    </location>
</feature>
<evidence type="ECO:0000256" key="2">
    <source>
        <dbReference type="ARBA" id="ARBA00004651"/>
    </source>
</evidence>
<keyword evidence="5" id="KW-1003">Cell membrane</keyword>
<dbReference type="CDD" id="cd17546">
    <property type="entry name" value="REC_hyHK_CKI1_RcsC-like"/>
    <property type="match status" value="2"/>
</dbReference>
<dbReference type="Gene3D" id="3.40.50.2300">
    <property type="match status" value="2"/>
</dbReference>
<evidence type="ECO:0000256" key="7">
    <source>
        <dbReference type="ARBA" id="ARBA00022679"/>
    </source>
</evidence>
<dbReference type="SUPFAM" id="SSF52172">
    <property type="entry name" value="CheY-like"/>
    <property type="match status" value="2"/>
</dbReference>
<comment type="caution">
    <text evidence="25">The sequence shown here is derived from an EMBL/GenBank/DDBJ whole genome shotgun (WGS) entry which is preliminary data.</text>
</comment>
<dbReference type="InterPro" id="IPR003661">
    <property type="entry name" value="HisK_dim/P_dom"/>
</dbReference>
<dbReference type="InterPro" id="IPR000700">
    <property type="entry name" value="PAS-assoc_C"/>
</dbReference>
<dbReference type="Pfam" id="PF00989">
    <property type="entry name" value="PAS"/>
    <property type="match status" value="1"/>
</dbReference>
<dbReference type="InterPro" id="IPR003594">
    <property type="entry name" value="HATPase_dom"/>
</dbReference>
<evidence type="ECO:0000259" key="23">
    <source>
        <dbReference type="PROSITE" id="PS50113"/>
    </source>
</evidence>
<dbReference type="InterPro" id="IPR001789">
    <property type="entry name" value="Sig_transdc_resp-reg_receiver"/>
</dbReference>
<dbReference type="Pfam" id="PF01627">
    <property type="entry name" value="Hpt"/>
    <property type="match status" value="1"/>
</dbReference>
<dbReference type="InterPro" id="IPR013767">
    <property type="entry name" value="PAS_fold"/>
</dbReference>
<evidence type="ECO:0000256" key="5">
    <source>
        <dbReference type="ARBA" id="ARBA00022475"/>
    </source>
</evidence>
<dbReference type="SUPFAM" id="SSF47226">
    <property type="entry name" value="Histidine-containing phosphotransfer domain, HPT domain"/>
    <property type="match status" value="1"/>
</dbReference>
<dbReference type="SMART" id="SM00073">
    <property type="entry name" value="HPT"/>
    <property type="match status" value="1"/>
</dbReference>
<dbReference type="InterPro" id="IPR035965">
    <property type="entry name" value="PAS-like_dom_sf"/>
</dbReference>
<dbReference type="SMART" id="SM00388">
    <property type="entry name" value="HisKA"/>
    <property type="match status" value="1"/>
</dbReference>
<accession>A0A6M0S8A2</accession>
<feature type="domain" description="Histidine kinase" evidence="21">
    <location>
        <begin position="370"/>
        <end position="602"/>
    </location>
</feature>
<proteinExistence type="inferred from homology"/>
<evidence type="ECO:0000313" key="25">
    <source>
        <dbReference type="EMBL" id="NEZ64708.1"/>
    </source>
</evidence>
<dbReference type="InterPro" id="IPR005467">
    <property type="entry name" value="His_kinase_dom"/>
</dbReference>
<dbReference type="SUPFAM" id="SSF55781">
    <property type="entry name" value="GAF domain-like"/>
    <property type="match status" value="1"/>
</dbReference>
<feature type="modified residue" description="Phosphohistidine" evidence="18">
    <location>
        <position position="988"/>
    </location>
</feature>